<dbReference type="Proteomes" id="UP001732780">
    <property type="component" value="Chromosome 36"/>
</dbReference>
<sequence length="126" mass="13307">MVGASLLASEPRTELGAQQVLLGRVHFISVKPCVKHEAWTACLAWGALAAGDSPDVGLQGRSLLSQVRRTSISRSACSPEEATVSQTWVLRPLLPKKPDARLQVSLLLGGGRDEVEGQEQPAVAAA</sequence>
<dbReference type="RefSeq" id="XP_074214639.1">
    <property type="nucleotide sequence ID" value="XM_074358538.1"/>
</dbReference>
<accession>A0AC58PX79</accession>
<proteinExistence type="predicted"/>
<organism evidence="1 2">
    <name type="scientific">Camelus bactrianus</name>
    <name type="common">Bactrian camel</name>
    <dbReference type="NCBI Taxonomy" id="9837"/>
    <lineage>
        <taxon>Eukaryota</taxon>
        <taxon>Metazoa</taxon>
        <taxon>Chordata</taxon>
        <taxon>Craniata</taxon>
        <taxon>Vertebrata</taxon>
        <taxon>Euteleostomi</taxon>
        <taxon>Mammalia</taxon>
        <taxon>Eutheria</taxon>
        <taxon>Laurasiatheria</taxon>
        <taxon>Artiodactyla</taxon>
        <taxon>Tylopoda</taxon>
        <taxon>Camelidae</taxon>
        <taxon>Camelus</taxon>
    </lineage>
</organism>
<keyword evidence="1" id="KW-1185">Reference proteome</keyword>
<evidence type="ECO:0000313" key="1">
    <source>
        <dbReference type="Proteomes" id="UP001732780"/>
    </source>
</evidence>
<evidence type="ECO:0000313" key="2">
    <source>
        <dbReference type="RefSeq" id="XP_074214639.1"/>
    </source>
</evidence>
<protein>
    <submittedName>
        <fullName evidence="2">Uncharacterized protein LOC141576068 isoform X6</fullName>
    </submittedName>
</protein>
<gene>
    <name evidence="2" type="primary">LOC141576068</name>
</gene>
<reference evidence="2" key="1">
    <citation type="submission" date="2025-08" db="UniProtKB">
        <authorList>
            <consortium name="RefSeq"/>
        </authorList>
    </citation>
    <scope>IDENTIFICATION</scope>
    <source>
        <tissue evidence="2">Blood</tissue>
    </source>
</reference>
<name>A0AC58PX79_CAMBA</name>